<evidence type="ECO:0000313" key="1">
    <source>
        <dbReference type="EMBL" id="WYJ75597.1"/>
    </source>
</evidence>
<dbReference type="Proteomes" id="UP000664701">
    <property type="component" value="Chromosome"/>
</dbReference>
<dbReference type="Gene3D" id="3.90.1150.30">
    <property type="match status" value="1"/>
</dbReference>
<sequence length="121" mass="14449">MQQRYERLQAFGKQLPFAKVYYREDWQTIYFEVAGKMFGTMSPELSETAIITLKGEPEKNEEWREIYSDIVAGYHMNKKHWNSITLSTEELSDEELEQMIQLSYNLVWQKISAKTRKELTK</sequence>
<dbReference type="Pfam" id="PF04237">
    <property type="entry name" value="YjbR"/>
    <property type="match status" value="1"/>
</dbReference>
<dbReference type="SUPFAM" id="SSF142906">
    <property type="entry name" value="YjbR-like"/>
    <property type="match status" value="1"/>
</dbReference>
<evidence type="ECO:0000313" key="2">
    <source>
        <dbReference type="Proteomes" id="UP000664701"/>
    </source>
</evidence>
<dbReference type="PANTHER" id="PTHR35145">
    <property type="entry name" value="CYTOPLASMIC PROTEIN-RELATED"/>
    <property type="match status" value="1"/>
</dbReference>
<reference evidence="1 2" key="2">
    <citation type="submission" date="2024-03" db="EMBL/GenBank/DDBJ databases">
        <title>The Genome Sequence of Enterococcus sp. DIV2402.</title>
        <authorList>
            <consortium name="The Broad Institute Genomics Platform"/>
            <consortium name="The Broad Institute Microbial Omics Core"/>
            <consortium name="The Broad Institute Genomic Center for Infectious Diseases"/>
            <person name="Earl A."/>
            <person name="Manson A."/>
            <person name="Gilmore M."/>
            <person name="Schwartman J."/>
            <person name="Shea T."/>
            <person name="Abouelleil A."/>
            <person name="Cao P."/>
            <person name="Chapman S."/>
            <person name="Cusick C."/>
            <person name="Young S."/>
            <person name="Neafsey D."/>
            <person name="Nusbaum C."/>
            <person name="Birren B."/>
        </authorList>
    </citation>
    <scope>NUCLEOTIDE SEQUENCE [LARGE SCALE GENOMIC DNA]</scope>
    <source>
        <strain evidence="1 2">DIV2402</strain>
    </source>
</reference>
<dbReference type="RefSeq" id="WP_207871776.1">
    <property type="nucleotide sequence ID" value="NZ_CP147251.1"/>
</dbReference>
<keyword evidence="2" id="KW-1185">Reference proteome</keyword>
<protein>
    <recommendedName>
        <fullName evidence="3">MmcQ/YjbR family DNA-binding protein</fullName>
    </recommendedName>
</protein>
<organism evidence="1 2">
    <name type="scientific">Candidatus Enterococcus lowellii</name>
    <dbReference type="NCBI Taxonomy" id="2230877"/>
    <lineage>
        <taxon>Bacteria</taxon>
        <taxon>Bacillati</taxon>
        <taxon>Bacillota</taxon>
        <taxon>Bacilli</taxon>
        <taxon>Lactobacillales</taxon>
        <taxon>Enterococcaceae</taxon>
        <taxon>Enterococcus</taxon>
    </lineage>
</organism>
<name>A0ABZ2SJE8_9ENTE</name>
<dbReference type="InterPro" id="IPR058532">
    <property type="entry name" value="YjbR/MT2646/Rv2570-like"/>
</dbReference>
<dbReference type="InterPro" id="IPR038056">
    <property type="entry name" value="YjbR-like_sf"/>
</dbReference>
<proteinExistence type="predicted"/>
<dbReference type="EMBL" id="CP147251">
    <property type="protein sequence ID" value="WYJ75597.1"/>
    <property type="molecule type" value="Genomic_DNA"/>
</dbReference>
<evidence type="ECO:0008006" key="3">
    <source>
        <dbReference type="Google" id="ProtNLM"/>
    </source>
</evidence>
<reference evidence="1 2" key="1">
    <citation type="submission" date="2021-03" db="EMBL/GenBank/DDBJ databases">
        <authorList>
            <person name="Gilmore M.S."/>
            <person name="Schwartzman J."/>
            <person name="Van Tyne D."/>
            <person name="Martin M."/>
            <person name="Earl A.M."/>
            <person name="Manson A.L."/>
            <person name="Straub T."/>
            <person name="Salamzade R."/>
            <person name="Saavedra J."/>
            <person name="Lebreton F."/>
            <person name="Prichula J."/>
            <person name="Schaufler K."/>
            <person name="Gaca A."/>
            <person name="Sgardioli B."/>
            <person name="Wagenaar J."/>
            <person name="Strong T."/>
        </authorList>
    </citation>
    <scope>NUCLEOTIDE SEQUENCE [LARGE SCALE GENOMIC DNA]</scope>
    <source>
        <strain evidence="1 2">DIV2402</strain>
    </source>
</reference>
<accession>A0ABZ2SJE8</accession>
<gene>
    <name evidence="1" type="ORF">DOK78_000173</name>
</gene>
<dbReference type="PANTHER" id="PTHR35145:SF1">
    <property type="entry name" value="CYTOPLASMIC PROTEIN"/>
    <property type="match status" value="1"/>
</dbReference>
<dbReference type="InterPro" id="IPR007351">
    <property type="entry name" value="YjbR"/>
</dbReference>